<comment type="caution">
    <text evidence="4">The sequence shown here is derived from an EMBL/GenBank/DDBJ whole genome shotgun (WGS) entry which is preliminary data.</text>
</comment>
<dbReference type="Gene3D" id="3.40.710.10">
    <property type="entry name" value="DD-peptidase/beta-lactamase superfamily"/>
    <property type="match status" value="1"/>
</dbReference>
<name>W6K1V2_9MICO</name>
<keyword evidence="2" id="KW-0472">Membrane</keyword>
<evidence type="ECO:0000256" key="2">
    <source>
        <dbReference type="ARBA" id="ARBA00023136"/>
    </source>
</evidence>
<dbReference type="Pfam" id="PF00144">
    <property type="entry name" value="Beta-lactamase"/>
    <property type="match status" value="1"/>
</dbReference>
<dbReference type="InterPro" id="IPR050491">
    <property type="entry name" value="AmpC-like"/>
</dbReference>
<accession>W6K1V2</accession>
<keyword evidence="4" id="KW-0645">Protease</keyword>
<dbReference type="RefSeq" id="WP_048693173.1">
    <property type="nucleotide sequence ID" value="NZ_HG764815.1"/>
</dbReference>
<dbReference type="EMBL" id="CAJA01000445">
    <property type="protein sequence ID" value="CCH75000.1"/>
    <property type="molecule type" value="Genomic_DNA"/>
</dbReference>
<dbReference type="EC" id="3.4.17.8" evidence="4"/>
<evidence type="ECO:0000313" key="5">
    <source>
        <dbReference type="Proteomes" id="UP000035763"/>
    </source>
</evidence>
<dbReference type="OrthoDB" id="3863176at2"/>
<proteinExistence type="predicted"/>
<dbReference type="EC" id="3.5.2.6" evidence="4"/>
<dbReference type="PANTHER" id="PTHR46825:SF11">
    <property type="entry name" value="PENICILLIN-BINDING PROTEIN 4"/>
    <property type="match status" value="1"/>
</dbReference>
<feature type="domain" description="Beta-lactamase-related" evidence="3">
    <location>
        <begin position="8"/>
        <end position="320"/>
    </location>
</feature>
<keyword evidence="4" id="KW-0378">Hydrolase</keyword>
<dbReference type="STRING" id="1193182.BN11_50021"/>
<gene>
    <name evidence="4" type="ORF">BN11_50021</name>
</gene>
<sequence>MSLESALDQIAADVRFSGVIRVDREGAPAVSRGYGMARRDLGIPNGPDTLFGIASGTKSFTALTVMSLVESGELTLDTTARPLLGNDLPLVDDAVTVHHLLRHRSGIGDYLDEEQVGDLNEYTLAVSPHRLATTEDYLVVLGGQKQKFTPGERFAYSNSGYVVLALLAERATGVVFQDLVMERVCRPAGLTDTAFLRSDELPGRAALGYLDPGLSTNVLHLPVRGSGDGGLSTTAADLAALWRALRAGAIVSTEAVAEMTRAHSDAPEESMQYGAGFWLDVDKDRVLAMGGDPGVGFLSWSQANSGISASVLCNQTSGAWPTAQRLFELLG</sequence>
<dbReference type="GO" id="GO:0004180">
    <property type="term" value="F:carboxypeptidase activity"/>
    <property type="evidence" value="ECO:0007669"/>
    <property type="project" value="UniProtKB-KW"/>
</dbReference>
<dbReference type="InterPro" id="IPR012338">
    <property type="entry name" value="Beta-lactam/transpept-like"/>
</dbReference>
<organism evidence="4 5">
    <name type="scientific">Nostocoides australiense Ben110</name>
    <dbReference type="NCBI Taxonomy" id="1193182"/>
    <lineage>
        <taxon>Bacteria</taxon>
        <taxon>Bacillati</taxon>
        <taxon>Actinomycetota</taxon>
        <taxon>Actinomycetes</taxon>
        <taxon>Micrococcales</taxon>
        <taxon>Intrasporangiaceae</taxon>
        <taxon>Nostocoides</taxon>
    </lineage>
</organism>
<evidence type="ECO:0000259" key="3">
    <source>
        <dbReference type="Pfam" id="PF00144"/>
    </source>
</evidence>
<evidence type="ECO:0000313" key="4">
    <source>
        <dbReference type="EMBL" id="CCH75000.1"/>
    </source>
</evidence>
<dbReference type="SUPFAM" id="SSF56601">
    <property type="entry name" value="beta-lactamase/transpeptidase-like"/>
    <property type="match status" value="1"/>
</dbReference>
<comment type="subcellular location">
    <subcellularLocation>
        <location evidence="1">Membrane</location>
    </subcellularLocation>
</comment>
<protein>
    <submittedName>
        <fullName evidence="4">Putative beta-lactamase/D-alanine carboxypeptidase</fullName>
        <ecNumber evidence="4">3.4.17.8</ecNumber>
        <ecNumber evidence="4">3.5.2.6</ecNumber>
    </submittedName>
</protein>
<dbReference type="InterPro" id="IPR001466">
    <property type="entry name" value="Beta-lactam-related"/>
</dbReference>
<reference evidence="4 5" key="1">
    <citation type="journal article" date="2013" name="ISME J.">
        <title>A metabolic model for members of the genus Tetrasphaera involved in enhanced biological phosphorus removal.</title>
        <authorList>
            <person name="Kristiansen R."/>
            <person name="Nguyen H.T.T."/>
            <person name="Saunders A.M."/>
            <person name="Nielsen J.L."/>
            <person name="Wimmer R."/>
            <person name="Le V.Q."/>
            <person name="McIlroy S.J."/>
            <person name="Petrovski S."/>
            <person name="Seviour R.J."/>
            <person name="Calteau A."/>
            <person name="Nielsen K.L."/>
            <person name="Nielsen P.H."/>
        </authorList>
    </citation>
    <scope>NUCLEOTIDE SEQUENCE [LARGE SCALE GENOMIC DNA]</scope>
    <source>
        <strain evidence="4 5">Ben110</strain>
    </source>
</reference>
<dbReference type="Proteomes" id="UP000035763">
    <property type="component" value="Unassembled WGS sequence"/>
</dbReference>
<keyword evidence="5" id="KW-1185">Reference proteome</keyword>
<evidence type="ECO:0000256" key="1">
    <source>
        <dbReference type="ARBA" id="ARBA00004370"/>
    </source>
</evidence>
<dbReference type="AlphaFoldDB" id="W6K1V2"/>
<dbReference type="PANTHER" id="PTHR46825">
    <property type="entry name" value="D-ALANYL-D-ALANINE-CARBOXYPEPTIDASE/ENDOPEPTIDASE AMPH"/>
    <property type="match status" value="1"/>
</dbReference>
<keyword evidence="4" id="KW-0121">Carboxypeptidase</keyword>
<dbReference type="GO" id="GO:0016020">
    <property type="term" value="C:membrane"/>
    <property type="evidence" value="ECO:0007669"/>
    <property type="project" value="UniProtKB-SubCell"/>
</dbReference>
<dbReference type="GO" id="GO:0008800">
    <property type="term" value="F:beta-lactamase activity"/>
    <property type="evidence" value="ECO:0007669"/>
    <property type="project" value="UniProtKB-EC"/>
</dbReference>